<evidence type="ECO:0000313" key="7">
    <source>
        <dbReference type="Proteomes" id="UP000824540"/>
    </source>
</evidence>
<organism evidence="6 7">
    <name type="scientific">Albula glossodonta</name>
    <name type="common">roundjaw bonefish</name>
    <dbReference type="NCBI Taxonomy" id="121402"/>
    <lineage>
        <taxon>Eukaryota</taxon>
        <taxon>Metazoa</taxon>
        <taxon>Chordata</taxon>
        <taxon>Craniata</taxon>
        <taxon>Vertebrata</taxon>
        <taxon>Euteleostomi</taxon>
        <taxon>Actinopterygii</taxon>
        <taxon>Neopterygii</taxon>
        <taxon>Teleostei</taxon>
        <taxon>Albuliformes</taxon>
        <taxon>Albulidae</taxon>
        <taxon>Albula</taxon>
    </lineage>
</organism>
<feature type="transmembrane region" description="Helical" evidence="5">
    <location>
        <begin position="291"/>
        <end position="310"/>
    </location>
</feature>
<accession>A0A8T2MJF6</accession>
<feature type="transmembrane region" description="Helical" evidence="5">
    <location>
        <begin position="171"/>
        <end position="191"/>
    </location>
</feature>
<dbReference type="PANTHER" id="PTHR23291:SF94">
    <property type="entry name" value="PROTEIN LIFEGUARD 1 ISOFORM X2"/>
    <property type="match status" value="1"/>
</dbReference>
<comment type="caution">
    <text evidence="6">The sequence shown here is derived from an EMBL/GenBank/DDBJ whole genome shotgun (WGS) entry which is preliminary data.</text>
</comment>
<gene>
    <name evidence="6" type="ORF">JZ751_013525</name>
</gene>
<dbReference type="OrthoDB" id="7933078at2759"/>
<dbReference type="GO" id="GO:0016020">
    <property type="term" value="C:membrane"/>
    <property type="evidence" value="ECO:0007669"/>
    <property type="project" value="UniProtKB-SubCell"/>
</dbReference>
<protein>
    <submittedName>
        <fullName evidence="6">Uncharacterized protein</fullName>
    </submittedName>
</protein>
<proteinExistence type="predicted"/>
<feature type="transmembrane region" description="Helical" evidence="5">
    <location>
        <begin position="203"/>
        <end position="222"/>
    </location>
</feature>
<dbReference type="GO" id="GO:0005794">
    <property type="term" value="C:Golgi apparatus"/>
    <property type="evidence" value="ECO:0007669"/>
    <property type="project" value="TreeGrafter"/>
</dbReference>
<evidence type="ECO:0000256" key="1">
    <source>
        <dbReference type="ARBA" id="ARBA00004141"/>
    </source>
</evidence>
<name>A0A8T2MJF6_9TELE</name>
<feature type="transmembrane region" description="Helical" evidence="5">
    <location>
        <begin position="260"/>
        <end position="279"/>
    </location>
</feature>
<feature type="transmembrane region" description="Helical" evidence="5">
    <location>
        <begin position="350"/>
        <end position="372"/>
    </location>
</feature>
<dbReference type="AlphaFoldDB" id="A0A8T2MJF6"/>
<dbReference type="GO" id="GO:2001234">
    <property type="term" value="P:negative regulation of apoptotic signaling pathway"/>
    <property type="evidence" value="ECO:0007669"/>
    <property type="project" value="TreeGrafter"/>
</dbReference>
<evidence type="ECO:0000256" key="2">
    <source>
        <dbReference type="ARBA" id="ARBA00022692"/>
    </source>
</evidence>
<feature type="transmembrane region" description="Helical" evidence="5">
    <location>
        <begin position="316"/>
        <end position="338"/>
    </location>
</feature>
<comment type="subcellular location">
    <subcellularLocation>
        <location evidence="1">Membrane</location>
        <topology evidence="1">Multi-pass membrane protein</topology>
    </subcellularLocation>
</comment>
<dbReference type="CDD" id="cd10428">
    <property type="entry name" value="LFG_like"/>
    <property type="match status" value="1"/>
</dbReference>
<keyword evidence="7" id="KW-1185">Reference proteome</keyword>
<keyword evidence="2 5" id="KW-0812">Transmembrane</keyword>
<evidence type="ECO:0000256" key="4">
    <source>
        <dbReference type="ARBA" id="ARBA00023136"/>
    </source>
</evidence>
<keyword evidence="4 5" id="KW-0472">Membrane</keyword>
<dbReference type="GO" id="GO:0005783">
    <property type="term" value="C:endoplasmic reticulum"/>
    <property type="evidence" value="ECO:0007669"/>
    <property type="project" value="TreeGrafter"/>
</dbReference>
<reference evidence="6" key="1">
    <citation type="thesis" date="2021" institute="BYU ScholarsArchive" country="Provo, UT, USA">
        <title>Applications of and Algorithms for Genome Assembly and Genomic Analyses with an Emphasis on Marine Teleosts.</title>
        <authorList>
            <person name="Pickett B.D."/>
        </authorList>
    </citation>
    <scope>NUCLEOTIDE SEQUENCE</scope>
    <source>
        <strain evidence="6">HI-2016</strain>
    </source>
</reference>
<dbReference type="InterPro" id="IPR006214">
    <property type="entry name" value="Bax_inhibitor_1-related"/>
</dbReference>
<dbReference type="Proteomes" id="UP000824540">
    <property type="component" value="Unassembled WGS sequence"/>
</dbReference>
<dbReference type="EMBL" id="JAFBMS010002163">
    <property type="protein sequence ID" value="KAG9328499.1"/>
    <property type="molecule type" value="Genomic_DNA"/>
</dbReference>
<sequence length="378" mass="42423">MRKYWNLHNSVIYFSALTTSGQLSSHPELVESEEVEDSSQQITGREQRTSKQWGHLLTLTLTEISIEDTQLQRKSQEKHPALGLHPYTAPPLMAAHWISPRRTCPPLTHQHQLSTRLQDLPHHLGKLIPTHWESHTHHWRFQGGLPQDSTNSLLVSSFEDKTIRRAFIRKVFSVVTLQLLVTFSVVCVFTFSGAVRDAVQGNIWVYISSYIIFIVVAVCLNFSSTLSRKHPWNLVALAVVTLSLSYMVGTAASYHSTTAVVIAMGATMVISFIIIIFSAQTRVDFTVCNGILLVLSVDLLMFGLLCCFYYTNVLQVVYGCLGALLYSLFLAVDCQLVMGRQTYALSPEEYVFASLILYLDIITIFLYLLILLGGSSSN</sequence>
<keyword evidence="3 5" id="KW-1133">Transmembrane helix</keyword>
<feature type="transmembrane region" description="Helical" evidence="5">
    <location>
        <begin position="234"/>
        <end position="254"/>
    </location>
</feature>
<dbReference type="Pfam" id="PF01027">
    <property type="entry name" value="Bax1-I"/>
    <property type="match status" value="1"/>
</dbReference>
<evidence type="ECO:0000256" key="3">
    <source>
        <dbReference type="ARBA" id="ARBA00022989"/>
    </source>
</evidence>
<evidence type="ECO:0000256" key="5">
    <source>
        <dbReference type="SAM" id="Phobius"/>
    </source>
</evidence>
<dbReference type="PANTHER" id="PTHR23291">
    <property type="entry name" value="BAX INHIBITOR-RELATED"/>
    <property type="match status" value="1"/>
</dbReference>
<evidence type="ECO:0000313" key="6">
    <source>
        <dbReference type="EMBL" id="KAG9328499.1"/>
    </source>
</evidence>